<dbReference type="PANTHER" id="PTHR43611:SF3">
    <property type="entry name" value="FLAVIN MONONUCLEOTIDE HYDROLASE 1, CHLOROPLATIC"/>
    <property type="match status" value="1"/>
</dbReference>
<evidence type="ECO:0000313" key="1">
    <source>
        <dbReference type="EMBL" id="MBD7998750.1"/>
    </source>
</evidence>
<dbReference type="Pfam" id="PF00702">
    <property type="entry name" value="Hydrolase"/>
    <property type="match status" value="1"/>
</dbReference>
<evidence type="ECO:0000313" key="2">
    <source>
        <dbReference type="Proteomes" id="UP000633601"/>
    </source>
</evidence>
<dbReference type="InterPro" id="IPR036412">
    <property type="entry name" value="HAD-like_sf"/>
</dbReference>
<proteinExistence type="predicted"/>
<dbReference type="CDD" id="cd02603">
    <property type="entry name" value="HAD_sEH-N_like"/>
    <property type="match status" value="1"/>
</dbReference>
<dbReference type="Proteomes" id="UP000633601">
    <property type="component" value="Unassembled WGS sequence"/>
</dbReference>
<dbReference type="SFLD" id="SFLDG01129">
    <property type="entry name" value="C1.5:_HAD__Beta-PGM__Phosphata"/>
    <property type="match status" value="1"/>
</dbReference>
<sequence>MSTAERENPTRALIDTVLFDFGNVLVTWDPYAAYVGRMDRADVEAFFEAVDFPTFNARQDAGRSWADARREIAEHHPEHVSLLDVYTENFAASLVGPVPGTEEVVRELRALGVRLYGLTNWSAEMFHEAEPAAPAIGLMQDVLVSGRVGLVKPDPRIFEAATERFALDPARTLFVDDSVANVTAAAGLGFRTLRFEDAAGLRAVLRDLGVGVRTS</sequence>
<keyword evidence="2" id="KW-1185">Reference proteome</keyword>
<reference evidence="1 2" key="1">
    <citation type="submission" date="2020-08" db="EMBL/GenBank/DDBJ databases">
        <title>A Genomic Blueprint of the Chicken Gut Microbiome.</title>
        <authorList>
            <person name="Gilroy R."/>
            <person name="Ravi A."/>
            <person name="Getino M."/>
            <person name="Pursley I."/>
            <person name="Horton D.L."/>
            <person name="Alikhan N.-F."/>
            <person name="Baker D."/>
            <person name="Gharbi K."/>
            <person name="Hall N."/>
            <person name="Watson M."/>
            <person name="Adriaenssens E.M."/>
            <person name="Foster-Nyarko E."/>
            <person name="Jarju S."/>
            <person name="Secka A."/>
            <person name="Antonio M."/>
            <person name="Oren A."/>
            <person name="Chaudhuri R."/>
            <person name="La Ragione R.M."/>
            <person name="Hildebrand F."/>
            <person name="Pallen M.J."/>
        </authorList>
    </citation>
    <scope>NUCLEOTIDE SEQUENCE [LARGE SCALE GENOMIC DNA]</scope>
    <source>
        <strain evidence="1 2">Sa2CUA8</strain>
    </source>
</reference>
<dbReference type="EMBL" id="JACSQE010000006">
    <property type="protein sequence ID" value="MBD7998750.1"/>
    <property type="molecule type" value="Genomic_DNA"/>
</dbReference>
<dbReference type="Gene3D" id="3.40.50.1000">
    <property type="entry name" value="HAD superfamily/HAD-like"/>
    <property type="match status" value="1"/>
</dbReference>
<dbReference type="PRINTS" id="PR00413">
    <property type="entry name" value="HADHALOGNASE"/>
</dbReference>
<accession>A0ABR8V1T0</accession>
<dbReference type="SUPFAM" id="SSF56784">
    <property type="entry name" value="HAD-like"/>
    <property type="match status" value="1"/>
</dbReference>
<dbReference type="InterPro" id="IPR006439">
    <property type="entry name" value="HAD-SF_hydro_IA"/>
</dbReference>
<organism evidence="1 2">
    <name type="scientific">Oerskovia gallyi</name>
    <dbReference type="NCBI Taxonomy" id="2762226"/>
    <lineage>
        <taxon>Bacteria</taxon>
        <taxon>Bacillati</taxon>
        <taxon>Actinomycetota</taxon>
        <taxon>Actinomycetes</taxon>
        <taxon>Micrococcales</taxon>
        <taxon>Cellulomonadaceae</taxon>
        <taxon>Oerskovia</taxon>
    </lineage>
</organism>
<dbReference type="PANTHER" id="PTHR43611">
    <property type="entry name" value="ALPHA-D-GLUCOSE 1-PHOSPHATE PHOSPHATASE"/>
    <property type="match status" value="1"/>
</dbReference>
<dbReference type="RefSeq" id="WP_191790439.1">
    <property type="nucleotide sequence ID" value="NZ_JACSQE010000006.1"/>
</dbReference>
<dbReference type="InterPro" id="IPR023214">
    <property type="entry name" value="HAD_sf"/>
</dbReference>
<comment type="caution">
    <text evidence="1">The sequence shown here is derived from an EMBL/GenBank/DDBJ whole genome shotgun (WGS) entry which is preliminary data.</text>
</comment>
<dbReference type="SFLD" id="SFLDS00003">
    <property type="entry name" value="Haloacid_Dehalogenase"/>
    <property type="match status" value="1"/>
</dbReference>
<dbReference type="NCBIfam" id="TIGR01509">
    <property type="entry name" value="HAD-SF-IA-v3"/>
    <property type="match status" value="1"/>
</dbReference>
<protein>
    <submittedName>
        <fullName evidence="1">HAD family phosphatase</fullName>
    </submittedName>
</protein>
<gene>
    <name evidence="1" type="ORF">H9640_09325</name>
</gene>
<name>A0ABR8V1T0_9CELL</name>